<dbReference type="EMBL" id="CP045810">
    <property type="protein sequence ID" value="QHN41298.1"/>
    <property type="molecule type" value="Genomic_DNA"/>
</dbReference>
<evidence type="ECO:0000256" key="1">
    <source>
        <dbReference type="ARBA" id="ARBA00023015"/>
    </source>
</evidence>
<dbReference type="RefSeq" id="WP_005181015.1">
    <property type="nucleotide sequence ID" value="NZ_CP045804.1"/>
</dbReference>
<dbReference type="InterPro" id="IPR000524">
    <property type="entry name" value="Tscrpt_reg_HTH_GntR"/>
</dbReference>
<dbReference type="InterPro" id="IPR036388">
    <property type="entry name" value="WH-like_DNA-bd_sf"/>
</dbReference>
<dbReference type="AlphaFoldDB" id="A0A857KPC3"/>
<dbReference type="SUPFAM" id="SSF46785">
    <property type="entry name" value="Winged helix' DNA-binding domain"/>
    <property type="match status" value="1"/>
</dbReference>
<dbReference type="GO" id="GO:0003700">
    <property type="term" value="F:DNA-binding transcription factor activity"/>
    <property type="evidence" value="ECO:0007669"/>
    <property type="project" value="InterPro"/>
</dbReference>
<keyword evidence="1" id="KW-0805">Transcription regulation</keyword>
<dbReference type="SMART" id="SM00345">
    <property type="entry name" value="HTH_GNTR"/>
    <property type="match status" value="1"/>
</dbReference>
<accession>A0A857KPC3</accession>
<dbReference type="PROSITE" id="PS50949">
    <property type="entry name" value="HTH_GNTR"/>
    <property type="match status" value="1"/>
</dbReference>
<name>A0A857KPC3_9ACTN</name>
<evidence type="ECO:0000256" key="3">
    <source>
        <dbReference type="ARBA" id="ARBA00023163"/>
    </source>
</evidence>
<dbReference type="SMART" id="SM00895">
    <property type="entry name" value="FCD"/>
    <property type="match status" value="1"/>
</dbReference>
<reference evidence="4" key="1">
    <citation type="journal article" date="2021" name="Nat. Microbiol.">
        <title>Cocultivation of an ultrasmall environmental parasitic bacterium with lytic ability against bacteria associated with wastewater foams.</title>
        <authorList>
            <person name="Batinovic S."/>
            <person name="Rose J.J.A."/>
            <person name="Ratcliffe J."/>
            <person name="Seviour R.J."/>
            <person name="Petrovski S."/>
        </authorList>
    </citation>
    <scope>NUCLEOTIDE SEQUENCE</scope>
    <source>
        <strain evidence="4">CON44</strain>
    </source>
</reference>
<protein>
    <submittedName>
        <fullName evidence="4">FCD domain-containing protein</fullName>
    </submittedName>
</protein>
<dbReference type="InterPro" id="IPR036390">
    <property type="entry name" value="WH_DNA-bd_sf"/>
</dbReference>
<dbReference type="PANTHER" id="PTHR43537">
    <property type="entry name" value="TRANSCRIPTIONAL REGULATOR, GNTR FAMILY"/>
    <property type="match status" value="1"/>
</dbReference>
<dbReference type="Pfam" id="PF00392">
    <property type="entry name" value="GntR"/>
    <property type="match status" value="1"/>
</dbReference>
<organism evidence="4">
    <name type="scientific">Gordonia amarae</name>
    <dbReference type="NCBI Taxonomy" id="36821"/>
    <lineage>
        <taxon>Bacteria</taxon>
        <taxon>Bacillati</taxon>
        <taxon>Actinomycetota</taxon>
        <taxon>Actinomycetes</taxon>
        <taxon>Mycobacteriales</taxon>
        <taxon>Gordoniaceae</taxon>
        <taxon>Gordonia</taxon>
    </lineage>
</organism>
<dbReference type="Gene3D" id="1.10.10.10">
    <property type="entry name" value="Winged helix-like DNA-binding domain superfamily/Winged helix DNA-binding domain"/>
    <property type="match status" value="1"/>
</dbReference>
<gene>
    <name evidence="4" type="ORF">GII30_20885</name>
</gene>
<proteinExistence type="predicted"/>
<keyword evidence="3" id="KW-0804">Transcription</keyword>
<sequence length="226" mass="24422">MSKSVEALSAAGRVYHEVKESILSNRISGGELISEGEIAGQYHVSRTPVREAFLRLESEGWMKLYPKRGALVLPIADDEAAEVVEARILLEGHAVRSIAGDRAAVDALVTALRANLDDQRGIDPADVAAFAKVDAEFHQLIAAAGRNRLLSGFYTSLGERHRRMTTASVHRRAGTHQRILDDHHELIAAIADADAAEFVAALDRHLLAVHGVGTGIGTRPSEGEQR</sequence>
<evidence type="ECO:0000256" key="2">
    <source>
        <dbReference type="ARBA" id="ARBA00023125"/>
    </source>
</evidence>
<keyword evidence="2" id="KW-0238">DNA-binding</keyword>
<dbReference type="PRINTS" id="PR00035">
    <property type="entry name" value="HTHGNTR"/>
</dbReference>
<evidence type="ECO:0000313" key="4">
    <source>
        <dbReference type="EMBL" id="QHN41298.1"/>
    </source>
</evidence>
<dbReference type="InterPro" id="IPR011711">
    <property type="entry name" value="GntR_C"/>
</dbReference>
<dbReference type="Gene3D" id="1.20.120.530">
    <property type="entry name" value="GntR ligand-binding domain-like"/>
    <property type="match status" value="1"/>
</dbReference>
<dbReference type="SUPFAM" id="SSF48008">
    <property type="entry name" value="GntR ligand-binding domain-like"/>
    <property type="match status" value="1"/>
</dbReference>
<dbReference type="GO" id="GO:0003677">
    <property type="term" value="F:DNA binding"/>
    <property type="evidence" value="ECO:0007669"/>
    <property type="project" value="UniProtKB-KW"/>
</dbReference>
<dbReference type="InterPro" id="IPR008920">
    <property type="entry name" value="TF_FadR/GntR_C"/>
</dbReference>
<dbReference type="PANTHER" id="PTHR43537:SF24">
    <property type="entry name" value="GLUCONATE OPERON TRANSCRIPTIONAL REPRESSOR"/>
    <property type="match status" value="1"/>
</dbReference>
<dbReference type="Pfam" id="PF07729">
    <property type="entry name" value="FCD"/>
    <property type="match status" value="1"/>
</dbReference>